<feature type="domain" description="BTB" evidence="1">
    <location>
        <begin position="1"/>
        <end position="73"/>
    </location>
</feature>
<name>A0A6A5U662_9PLEO</name>
<protein>
    <recommendedName>
        <fullName evidence="1">BTB domain-containing protein</fullName>
    </recommendedName>
</protein>
<dbReference type="Gene3D" id="3.30.710.10">
    <property type="entry name" value="Potassium Channel Kv1.1, Chain A"/>
    <property type="match status" value="1"/>
</dbReference>
<evidence type="ECO:0000313" key="2">
    <source>
        <dbReference type="EMBL" id="KAF1956607.1"/>
    </source>
</evidence>
<dbReference type="Proteomes" id="UP000800035">
    <property type="component" value="Unassembled WGS sequence"/>
</dbReference>
<dbReference type="PANTHER" id="PTHR47843:SF2">
    <property type="entry name" value="BTB DOMAIN-CONTAINING PROTEIN"/>
    <property type="match status" value="1"/>
</dbReference>
<dbReference type="EMBL" id="ML976991">
    <property type="protein sequence ID" value="KAF1956607.1"/>
    <property type="molecule type" value="Genomic_DNA"/>
</dbReference>
<organism evidence="2 3">
    <name type="scientific">Byssothecium circinans</name>
    <dbReference type="NCBI Taxonomy" id="147558"/>
    <lineage>
        <taxon>Eukaryota</taxon>
        <taxon>Fungi</taxon>
        <taxon>Dikarya</taxon>
        <taxon>Ascomycota</taxon>
        <taxon>Pezizomycotina</taxon>
        <taxon>Dothideomycetes</taxon>
        <taxon>Pleosporomycetidae</taxon>
        <taxon>Pleosporales</taxon>
        <taxon>Massarineae</taxon>
        <taxon>Massarinaceae</taxon>
        <taxon>Byssothecium</taxon>
    </lineage>
</organism>
<reference evidence="2" key="1">
    <citation type="journal article" date="2020" name="Stud. Mycol.">
        <title>101 Dothideomycetes genomes: a test case for predicting lifestyles and emergence of pathogens.</title>
        <authorList>
            <person name="Haridas S."/>
            <person name="Albert R."/>
            <person name="Binder M."/>
            <person name="Bloem J."/>
            <person name="Labutti K."/>
            <person name="Salamov A."/>
            <person name="Andreopoulos B."/>
            <person name="Baker S."/>
            <person name="Barry K."/>
            <person name="Bills G."/>
            <person name="Bluhm B."/>
            <person name="Cannon C."/>
            <person name="Castanera R."/>
            <person name="Culley D."/>
            <person name="Daum C."/>
            <person name="Ezra D."/>
            <person name="Gonzalez J."/>
            <person name="Henrissat B."/>
            <person name="Kuo A."/>
            <person name="Liang C."/>
            <person name="Lipzen A."/>
            <person name="Lutzoni F."/>
            <person name="Magnuson J."/>
            <person name="Mondo S."/>
            <person name="Nolan M."/>
            <person name="Ohm R."/>
            <person name="Pangilinan J."/>
            <person name="Park H.-J."/>
            <person name="Ramirez L."/>
            <person name="Alfaro M."/>
            <person name="Sun H."/>
            <person name="Tritt A."/>
            <person name="Yoshinaga Y."/>
            <person name="Zwiers L.-H."/>
            <person name="Turgeon B."/>
            <person name="Goodwin S."/>
            <person name="Spatafora J."/>
            <person name="Crous P."/>
            <person name="Grigoriev I."/>
        </authorList>
    </citation>
    <scope>NUCLEOTIDE SEQUENCE</scope>
    <source>
        <strain evidence="2">CBS 675.92</strain>
    </source>
</reference>
<dbReference type="AlphaFoldDB" id="A0A6A5U662"/>
<keyword evidence="3" id="KW-1185">Reference proteome</keyword>
<gene>
    <name evidence="2" type="ORF">CC80DRAFT_388505</name>
</gene>
<proteinExistence type="predicted"/>
<dbReference type="InterPro" id="IPR011333">
    <property type="entry name" value="SKP1/BTB/POZ_sf"/>
</dbReference>
<accession>A0A6A5U662</accession>
<dbReference type="PROSITE" id="PS50097">
    <property type="entry name" value="BTB"/>
    <property type="match status" value="1"/>
</dbReference>
<dbReference type="InterPro" id="IPR000210">
    <property type="entry name" value="BTB/POZ_dom"/>
</dbReference>
<feature type="non-terminal residue" evidence="2">
    <location>
        <position position="1"/>
    </location>
</feature>
<dbReference type="PANTHER" id="PTHR47843">
    <property type="entry name" value="BTB DOMAIN-CONTAINING PROTEIN-RELATED"/>
    <property type="match status" value="1"/>
</dbReference>
<feature type="non-terminal residue" evidence="2">
    <location>
        <position position="195"/>
    </location>
</feature>
<sequence>DRIIKLAVGPNKTLLNIHEKILYSSSDFFKKALKPSRTSPYPEPDTVELPTDTVETVELYTNWLYFKNIPASRKAHWFLRNHKVSEFTALVQAFVFGEKVMDSQFKEAVLFNIEKIVTRDNSKFPSAEDMAVLYKGTPEGSPARHLMATFCANRAGADASLDFASYPHEFLVDALGATLRIRNPPEGSSWVSDVR</sequence>
<dbReference type="OrthoDB" id="3794732at2759"/>
<evidence type="ECO:0000313" key="3">
    <source>
        <dbReference type="Proteomes" id="UP000800035"/>
    </source>
</evidence>
<evidence type="ECO:0000259" key="1">
    <source>
        <dbReference type="PROSITE" id="PS50097"/>
    </source>
</evidence>